<evidence type="ECO:0000313" key="1">
    <source>
        <dbReference type="EMBL" id="CZR70216.1"/>
    </source>
</evidence>
<sequence length="292" mass="31933">MVRHILEYPKEVHNTVNRYKHQAVYALTTIHTIINTSPVLHVSFTPSPTDPFPVILPLIGQMASFSRPSASLGDSLDCYLHGYVSSRIMNLSRASGGKGLPICIAASKVDGLGTSAPSLPPLLLASSNTPKVLTLTPNSHNYNYRSAVLFGHATLVEDLEEKLWAMELITNSVVPDRWRHTRVPPNAAEMQSTQILKVKIDSGSAKVREGVPNDEKGDLGDKNVLGAVWTGVLPLYEQFGEPVPGPYNEVSEVPAHVLVYKETTNKTNFEYAEAAARKDAPVKKKEPGEEED</sequence>
<dbReference type="Pfam" id="PF12900">
    <property type="entry name" value="Pyridox_ox_2"/>
    <property type="match status" value="2"/>
</dbReference>
<dbReference type="Gene3D" id="2.30.110.10">
    <property type="entry name" value="Electron Transport, Fmn-binding Protein, Chain A"/>
    <property type="match status" value="1"/>
</dbReference>
<dbReference type="OrthoDB" id="444432at2759"/>
<dbReference type="PANTHER" id="PTHR34071:SF2">
    <property type="entry name" value="FLAVIN-NUCLEOTIDE-BINDING PROTEIN"/>
    <property type="match status" value="1"/>
</dbReference>
<keyword evidence="2" id="KW-1185">Reference proteome</keyword>
<organism evidence="1 2">
    <name type="scientific">Phialocephala subalpina</name>
    <dbReference type="NCBI Taxonomy" id="576137"/>
    <lineage>
        <taxon>Eukaryota</taxon>
        <taxon>Fungi</taxon>
        <taxon>Dikarya</taxon>
        <taxon>Ascomycota</taxon>
        <taxon>Pezizomycotina</taxon>
        <taxon>Leotiomycetes</taxon>
        <taxon>Helotiales</taxon>
        <taxon>Mollisiaceae</taxon>
        <taxon>Phialocephala</taxon>
        <taxon>Phialocephala fortinii species complex</taxon>
    </lineage>
</organism>
<dbReference type="AlphaFoldDB" id="A0A1L7XZ21"/>
<evidence type="ECO:0000313" key="2">
    <source>
        <dbReference type="Proteomes" id="UP000184330"/>
    </source>
</evidence>
<dbReference type="SUPFAM" id="SSF50475">
    <property type="entry name" value="FMN-binding split barrel"/>
    <property type="match status" value="1"/>
</dbReference>
<name>A0A1L7XZ21_9HELO</name>
<dbReference type="InterPro" id="IPR012349">
    <property type="entry name" value="Split_barrel_FMN-bd"/>
</dbReference>
<dbReference type="STRING" id="576137.A0A1L7XZ21"/>
<reference evidence="1 2" key="1">
    <citation type="submission" date="2016-03" db="EMBL/GenBank/DDBJ databases">
        <authorList>
            <person name="Ploux O."/>
        </authorList>
    </citation>
    <scope>NUCLEOTIDE SEQUENCE [LARGE SCALE GENOMIC DNA]</scope>
    <source>
        <strain evidence="1 2">UAMH 11012</strain>
    </source>
</reference>
<dbReference type="EMBL" id="FJOG01000108">
    <property type="protein sequence ID" value="CZR70216.1"/>
    <property type="molecule type" value="Genomic_DNA"/>
</dbReference>
<dbReference type="Proteomes" id="UP000184330">
    <property type="component" value="Unassembled WGS sequence"/>
</dbReference>
<dbReference type="InterPro" id="IPR024747">
    <property type="entry name" value="Pyridox_Oxase-rel"/>
</dbReference>
<accession>A0A1L7XZ21</accession>
<gene>
    <name evidence="1" type="ORF">PAC_20117</name>
</gene>
<proteinExistence type="predicted"/>
<protein>
    <submittedName>
        <fullName evidence="1">Related to flavin-nucleotide-binding protein</fullName>
    </submittedName>
</protein>
<dbReference type="PANTHER" id="PTHR34071">
    <property type="entry name" value="5-NITROIMIDAZOLE ANTIBIOTICS RESISTANCE PROTEIN, NIMA-FAMILY-RELATED PROTEIN-RELATED"/>
    <property type="match status" value="1"/>
</dbReference>